<reference evidence="3" key="1">
    <citation type="submission" date="2023-08" db="EMBL/GenBank/DDBJ databases">
        <authorList>
            <person name="Messyasz A."/>
            <person name="Mannisto M.K."/>
            <person name="Kerkhof L.J."/>
            <person name="Haggblom M."/>
        </authorList>
    </citation>
    <scope>NUCLEOTIDE SEQUENCE</scope>
    <source>
        <strain evidence="3">X5P6</strain>
    </source>
</reference>
<dbReference type="RefSeq" id="WP_353062769.1">
    <property type="nucleotide sequence ID" value="NZ_CP132942.1"/>
</dbReference>
<gene>
    <name evidence="3" type="ORF">RBB77_15910</name>
</gene>
<dbReference type="KEGG" id="tpsc:RBB77_15910"/>
<dbReference type="GO" id="GO:0016787">
    <property type="term" value="F:hydrolase activity"/>
    <property type="evidence" value="ECO:0007669"/>
    <property type="project" value="UniProtKB-KW"/>
</dbReference>
<proteinExistence type="predicted"/>
<keyword evidence="3" id="KW-0378">Hydrolase</keyword>
<name>A0AAU7ZMY0_9BACT</name>
<dbReference type="SUPFAM" id="SSF51126">
    <property type="entry name" value="Pectin lyase-like"/>
    <property type="match status" value="1"/>
</dbReference>
<keyword evidence="1" id="KW-0732">Signal</keyword>
<evidence type="ECO:0000313" key="3">
    <source>
        <dbReference type="EMBL" id="XCB31924.1"/>
    </source>
</evidence>
<dbReference type="Gene3D" id="2.160.20.10">
    <property type="entry name" value="Single-stranded right-handed beta-helix, Pectin lyase-like"/>
    <property type="match status" value="1"/>
</dbReference>
<feature type="signal peptide" evidence="1">
    <location>
        <begin position="1"/>
        <end position="24"/>
    </location>
</feature>
<reference evidence="3" key="2">
    <citation type="journal article" date="2024" name="Environ. Microbiol.">
        <title>Genome analysis and description of Tunturibacter gen. nov. expands the diversity of Terriglobia in tundra soils.</title>
        <authorList>
            <person name="Messyasz A."/>
            <person name="Mannisto M.K."/>
            <person name="Kerkhof L.J."/>
            <person name="Haggblom M.M."/>
        </authorList>
    </citation>
    <scope>NUCLEOTIDE SEQUENCE</scope>
    <source>
        <strain evidence="3">X5P6</strain>
    </source>
</reference>
<dbReference type="InterPro" id="IPR011050">
    <property type="entry name" value="Pectin_lyase_fold/virulence"/>
</dbReference>
<sequence>MKRVSSCLSVFVLSTLLFPCSIRAQTAEPTTGNVGIGVAATVAPIGVSAISVAKYGARGDGSADDTAAINSAMSACVARALPHNGCVLYFPAGVYITTGLTLRSYVHMKGDGWGTSVLLLKPHTAANVLTVPVDAFNFSITGLTLDGNSEKGGSGNCFFVAPTSTGPAEWNTASKETAPVNAQKWGHVEEVMFSHCSGDGIHINAFNYMLFFDNFYVFDNGVYGIYTEGTNSGFTNFQIERNGTAGIHLAGSNDRFTSGEVIWNGGTVGTEAAVYVSGARNIITAVETEDSYTNGFFDKGNDNVFMGCVSDSNGYVEKNVNASSRAASGFVIAGSGGVYIGDKVTSYRRRLPDGNYTTEWPYSLESRDNGKIDITYDSTNKPPRTR</sequence>
<dbReference type="InterPro" id="IPR024535">
    <property type="entry name" value="RHGA/B-epi-like_pectate_lyase"/>
</dbReference>
<evidence type="ECO:0000259" key="2">
    <source>
        <dbReference type="Pfam" id="PF12708"/>
    </source>
</evidence>
<feature type="domain" description="Rhamnogalacturonase A/B/Epimerase-like pectate lyase" evidence="2">
    <location>
        <begin position="50"/>
        <end position="131"/>
    </location>
</feature>
<evidence type="ECO:0000256" key="1">
    <source>
        <dbReference type="SAM" id="SignalP"/>
    </source>
</evidence>
<feature type="chain" id="PRO_5043728365" evidence="1">
    <location>
        <begin position="25"/>
        <end position="386"/>
    </location>
</feature>
<protein>
    <submittedName>
        <fullName evidence="3">Glycosyl hydrolase family 28-related protein</fullName>
    </submittedName>
</protein>
<organism evidence="3">
    <name type="scientific">Tunturiibacter psychrotolerans</name>
    <dbReference type="NCBI Taxonomy" id="3069686"/>
    <lineage>
        <taxon>Bacteria</taxon>
        <taxon>Pseudomonadati</taxon>
        <taxon>Acidobacteriota</taxon>
        <taxon>Terriglobia</taxon>
        <taxon>Terriglobales</taxon>
        <taxon>Acidobacteriaceae</taxon>
        <taxon>Tunturiibacter</taxon>
    </lineage>
</organism>
<accession>A0AAU7ZMY0</accession>
<dbReference type="AlphaFoldDB" id="A0AAU7ZMY0"/>
<dbReference type="Pfam" id="PF12708">
    <property type="entry name" value="Pect-lyase_RHGA_epim"/>
    <property type="match status" value="1"/>
</dbReference>
<dbReference type="EMBL" id="CP132942">
    <property type="protein sequence ID" value="XCB31924.1"/>
    <property type="molecule type" value="Genomic_DNA"/>
</dbReference>
<dbReference type="InterPro" id="IPR012334">
    <property type="entry name" value="Pectin_lyas_fold"/>
</dbReference>